<accession>M0HFC1</accession>
<dbReference type="EMBL" id="AOLK01000023">
    <property type="protein sequence ID" value="ELZ81789.1"/>
    <property type="molecule type" value="Genomic_DNA"/>
</dbReference>
<dbReference type="AlphaFoldDB" id="M0HFC1"/>
<reference evidence="1 2" key="1">
    <citation type="journal article" date="2014" name="PLoS Genet.">
        <title>Phylogenetically driven sequencing of extremely halophilic archaea reveals strategies for static and dynamic osmo-response.</title>
        <authorList>
            <person name="Becker E.A."/>
            <person name="Seitzer P.M."/>
            <person name="Tritt A."/>
            <person name="Larsen D."/>
            <person name="Krusor M."/>
            <person name="Yao A.I."/>
            <person name="Wu D."/>
            <person name="Madern D."/>
            <person name="Eisen J.A."/>
            <person name="Darling A.E."/>
            <person name="Facciotti M.T."/>
        </authorList>
    </citation>
    <scope>NUCLEOTIDE SEQUENCE [LARGE SCALE GENOMIC DNA]</scope>
    <source>
        <strain evidence="1 2">ATCC BAA-1513</strain>
    </source>
</reference>
<dbReference type="Proteomes" id="UP000011612">
    <property type="component" value="Unassembled WGS sequence"/>
</dbReference>
<keyword evidence="2" id="KW-1185">Reference proteome</keyword>
<proteinExistence type="predicted"/>
<evidence type="ECO:0000313" key="1">
    <source>
        <dbReference type="EMBL" id="ELZ81789.1"/>
    </source>
</evidence>
<dbReference type="OrthoDB" id="198036at2157"/>
<protein>
    <submittedName>
        <fullName evidence="1">Uncharacterized protein</fullName>
    </submittedName>
</protein>
<comment type="caution">
    <text evidence="1">The sequence shown here is derived from an EMBL/GenBank/DDBJ whole genome shotgun (WGS) entry which is preliminary data.</text>
</comment>
<name>M0HFC1_HALEO</name>
<sequence>MYPREGENVARHFYHENVDIVGGCEYAGESDVHHRCKALALAALKEKFGSIACRCGVEEDVEVAFTPDGPNRRTADVLLEFDSRNRYFGTGLVIEVQYRNKDKDLRKVTYDYVSADYSVAWLGPQHFDEESLNWDVVNELFSTYKQRHDWQGREPIDVGHAISVRHRNPDTLGKIPETLEQYREYPHPGTDVSEHRWSFMKNPWR</sequence>
<evidence type="ECO:0000313" key="2">
    <source>
        <dbReference type="Proteomes" id="UP000011612"/>
    </source>
</evidence>
<dbReference type="RefSeq" id="WP_008326460.1">
    <property type="nucleotide sequence ID" value="NZ_AOLK01000023.1"/>
</dbReference>
<organism evidence="1 2">
    <name type="scientific">Haloferax elongans ATCC BAA-1513</name>
    <dbReference type="NCBI Taxonomy" id="1230453"/>
    <lineage>
        <taxon>Archaea</taxon>
        <taxon>Methanobacteriati</taxon>
        <taxon>Methanobacteriota</taxon>
        <taxon>Stenosarchaea group</taxon>
        <taxon>Halobacteria</taxon>
        <taxon>Halobacteriales</taxon>
        <taxon>Haloferacaceae</taxon>
        <taxon>Haloferax</taxon>
    </lineage>
</organism>
<gene>
    <name evidence="1" type="ORF">C453_17274</name>
</gene>